<evidence type="ECO:0000313" key="2">
    <source>
        <dbReference type="Proteomes" id="UP000066480"/>
    </source>
</evidence>
<dbReference type="EMBL" id="CP011112">
    <property type="protein sequence ID" value="AKU15691.1"/>
    <property type="molecule type" value="Genomic_DNA"/>
</dbReference>
<dbReference type="AlphaFoldDB" id="A0A0K1JG61"/>
<keyword evidence="2" id="KW-1185">Reference proteome</keyword>
<accession>A0A0K1JG61</accession>
<dbReference type="OrthoDB" id="4799037at2"/>
<protein>
    <submittedName>
        <fullName evidence="1">Uncharacterized protein</fullName>
    </submittedName>
</protein>
<proteinExistence type="predicted"/>
<sequence>MGGDRPYTEAELAQRERDQQDPEFLTWLAAMDDELALFFERDVPDMPADPWSEEGLRHAEQAALRYFWDREPGDLSWRREREKRFRRYLGEVFVRNFEGTWMWIDVNRNGTKAPVVSEPANPEYLQVEGQVDGALGDRTGGAWVQLFGYARRAYNDWVAAGRLSPDEWFDYQVEHGL</sequence>
<dbReference type="KEGG" id="lmoi:VV02_07235"/>
<reference evidence="1 2" key="1">
    <citation type="submission" date="2015-03" db="EMBL/GenBank/DDBJ databases">
        <title>Luteipulveratus halotolerans sp. nov., a novel actinobacterium (Dermacoccaceae) from Sarawak, Malaysia.</title>
        <authorList>
            <person name="Juboi H."/>
            <person name="Basik A."/>
            <person name="Shamsul S.S."/>
            <person name="Arnold P."/>
            <person name="Schmitt E.K."/>
            <person name="Sanglier J.-J."/>
            <person name="Yeo T."/>
        </authorList>
    </citation>
    <scope>NUCLEOTIDE SEQUENCE [LARGE SCALE GENOMIC DNA]</scope>
    <source>
        <strain evidence="1 2">MN07-A0370</strain>
    </source>
</reference>
<dbReference type="Proteomes" id="UP000066480">
    <property type="component" value="Chromosome"/>
</dbReference>
<organism evidence="1 2">
    <name type="scientific">Luteipulveratus mongoliensis</name>
    <dbReference type="NCBI Taxonomy" id="571913"/>
    <lineage>
        <taxon>Bacteria</taxon>
        <taxon>Bacillati</taxon>
        <taxon>Actinomycetota</taxon>
        <taxon>Actinomycetes</taxon>
        <taxon>Micrococcales</taxon>
        <taxon>Dermacoccaceae</taxon>
        <taxon>Luteipulveratus</taxon>
    </lineage>
</organism>
<dbReference type="STRING" id="571913.VV02_07235"/>
<name>A0A0K1JG61_9MICO</name>
<evidence type="ECO:0000313" key="1">
    <source>
        <dbReference type="EMBL" id="AKU15691.1"/>
    </source>
</evidence>
<dbReference type="RefSeq" id="WP_052590737.1">
    <property type="nucleotide sequence ID" value="NZ_CP011112.1"/>
</dbReference>
<gene>
    <name evidence="1" type="ORF">VV02_07235</name>
</gene>